<evidence type="ECO:0000313" key="3">
    <source>
        <dbReference type="Proteomes" id="UP000500953"/>
    </source>
</evidence>
<dbReference type="EMBL" id="CP046173">
    <property type="protein sequence ID" value="QIS21380.1"/>
    <property type="molecule type" value="Genomic_DNA"/>
</dbReference>
<proteinExistence type="predicted"/>
<evidence type="ECO:0000256" key="1">
    <source>
        <dbReference type="SAM" id="MobiDB-lite"/>
    </source>
</evidence>
<reference evidence="2 3" key="1">
    <citation type="journal article" date="2019" name="ACS Chem. Biol.">
        <title>Identification and Mobilization of a Cryptic Antibiotic Biosynthesis Gene Locus from a Human-Pathogenic Nocardia Isolate.</title>
        <authorList>
            <person name="Herisse M."/>
            <person name="Ishida K."/>
            <person name="Porter J.L."/>
            <person name="Howden B."/>
            <person name="Hertweck C."/>
            <person name="Stinear T.P."/>
            <person name="Pidot S.J."/>
        </authorList>
    </citation>
    <scope>NUCLEOTIDE SEQUENCE [LARGE SCALE GENOMIC DNA]</scope>
    <source>
        <strain evidence="2 3">AUSMDU00012715</strain>
    </source>
</reference>
<gene>
    <name evidence="2" type="ORF">F6W96_26635</name>
</gene>
<evidence type="ECO:0000313" key="2">
    <source>
        <dbReference type="EMBL" id="QIS21380.1"/>
    </source>
</evidence>
<organism evidence="2 3">
    <name type="scientific">Nocardia terpenica</name>
    <dbReference type="NCBI Taxonomy" id="455432"/>
    <lineage>
        <taxon>Bacteria</taxon>
        <taxon>Bacillati</taxon>
        <taxon>Actinomycetota</taxon>
        <taxon>Actinomycetes</taxon>
        <taxon>Mycobacteriales</taxon>
        <taxon>Nocardiaceae</taxon>
        <taxon>Nocardia</taxon>
    </lineage>
</organism>
<name>A0A6G9Z7E9_9NOCA</name>
<protein>
    <submittedName>
        <fullName evidence="2">DUF4192 family protein</fullName>
    </submittedName>
</protein>
<feature type="region of interest" description="Disordered" evidence="1">
    <location>
        <begin position="164"/>
        <end position="184"/>
    </location>
</feature>
<dbReference type="Proteomes" id="UP000500953">
    <property type="component" value="Chromosome"/>
</dbReference>
<dbReference type="Pfam" id="PF13830">
    <property type="entry name" value="DUF4192"/>
    <property type="match status" value="1"/>
</dbReference>
<accession>A0A6G9Z7E9</accession>
<sequence>MPEPHLRVDEPGELLAAMPSQLGFYPSDSIVVIMLQHNLDDDGGSYRSRFSSVLVIRICQPSSVVASRDLSANSPAAAVPLARTQTTTLASSPMSPAFVLRVRMNTPRTQIQSSNRIEANQPALQANTPKRLPFDSDANTEVITSRRDLRDLHSDRDGSITVEAMDTAAGERQGDDAPASPTRRLTAASCFQPHSITDTVGYPAEVPER</sequence>
<dbReference type="InterPro" id="IPR025447">
    <property type="entry name" value="DUF4192"/>
</dbReference>
<dbReference type="AlphaFoldDB" id="A0A6G9Z7E9"/>